<name>A0A1F7X3N9_9BACT</name>
<keyword evidence="6 8" id="KW-1133">Transmembrane helix</keyword>
<feature type="transmembrane region" description="Helical" evidence="8">
    <location>
        <begin position="406"/>
        <end position="424"/>
    </location>
</feature>
<protein>
    <recommendedName>
        <fullName evidence="9">Glycosyltransferase RgtA/B/C/D-like domain-containing protein</fullName>
    </recommendedName>
</protein>
<evidence type="ECO:0000256" key="2">
    <source>
        <dbReference type="ARBA" id="ARBA00022475"/>
    </source>
</evidence>
<sequence>MKLSSKYSNFIIYLLIVLLSLAYFSFFLNKGLTVYDEGYIVESSYLTYLGKIPYKDFYFQYTPLTAWVGTIVFKIFGVGILKLRWLALVISLATVLLGYEITKELAGKKNALLIALALIAWGFPHANFLWPSSLSLLFLLVTTLCFIRYSETKNLRYFSLAGIAVWGNILTKQNLGTVSLVTSIVFILLICRGRLVKGFLHFLIPFIAIAGVSLSIILLSNPDFTGIKELFFRSLMAARGQTLYSPYPMLSKLPSNLGEIFKWVIKTYLYLTPIFFITILGLSLFIKRSIKPLLVGIFISSVFHFLLVVWPTADLAHFTFGVPCVLLVFMVATLVYKGPIRKFALLSIFLFILIGFYKTLFMSYYTFETPYLRLRDPVTIRGETIIVDEKYKTIVDFLNDNKDGLFVNRSIFVYSYAPMVYFILDKEPPTRELYTVENLLSKEALVKVVEDLGQAKTDLVLLETWREKDSDITRLIRQNYRKIETVWDFEILARK</sequence>
<evidence type="ECO:0000256" key="4">
    <source>
        <dbReference type="ARBA" id="ARBA00022679"/>
    </source>
</evidence>
<evidence type="ECO:0000256" key="8">
    <source>
        <dbReference type="SAM" id="Phobius"/>
    </source>
</evidence>
<evidence type="ECO:0000259" key="9">
    <source>
        <dbReference type="Pfam" id="PF13231"/>
    </source>
</evidence>
<feature type="domain" description="Glycosyltransferase RgtA/B/C/D-like" evidence="9">
    <location>
        <begin position="62"/>
        <end position="213"/>
    </location>
</feature>
<feature type="transmembrane region" description="Helical" evidence="8">
    <location>
        <begin position="7"/>
        <end position="28"/>
    </location>
</feature>
<feature type="transmembrane region" description="Helical" evidence="8">
    <location>
        <begin position="175"/>
        <end position="191"/>
    </location>
</feature>
<dbReference type="GO" id="GO:0016763">
    <property type="term" value="F:pentosyltransferase activity"/>
    <property type="evidence" value="ECO:0007669"/>
    <property type="project" value="TreeGrafter"/>
</dbReference>
<dbReference type="GO" id="GO:0009103">
    <property type="term" value="P:lipopolysaccharide biosynthetic process"/>
    <property type="evidence" value="ECO:0007669"/>
    <property type="project" value="UniProtKB-ARBA"/>
</dbReference>
<evidence type="ECO:0000256" key="6">
    <source>
        <dbReference type="ARBA" id="ARBA00022989"/>
    </source>
</evidence>
<dbReference type="PANTHER" id="PTHR33908">
    <property type="entry name" value="MANNOSYLTRANSFERASE YKCB-RELATED"/>
    <property type="match status" value="1"/>
</dbReference>
<evidence type="ECO:0000256" key="3">
    <source>
        <dbReference type="ARBA" id="ARBA00022676"/>
    </source>
</evidence>
<dbReference type="Pfam" id="PF13231">
    <property type="entry name" value="PMT_2"/>
    <property type="match status" value="1"/>
</dbReference>
<keyword evidence="4" id="KW-0808">Transferase</keyword>
<dbReference type="EMBL" id="MGFR01000003">
    <property type="protein sequence ID" value="OGM09714.1"/>
    <property type="molecule type" value="Genomic_DNA"/>
</dbReference>
<evidence type="ECO:0000313" key="10">
    <source>
        <dbReference type="EMBL" id="OGM09714.1"/>
    </source>
</evidence>
<evidence type="ECO:0000256" key="1">
    <source>
        <dbReference type="ARBA" id="ARBA00004651"/>
    </source>
</evidence>
<dbReference type="Proteomes" id="UP000176778">
    <property type="component" value="Unassembled WGS sequence"/>
</dbReference>
<evidence type="ECO:0000313" key="11">
    <source>
        <dbReference type="Proteomes" id="UP000176778"/>
    </source>
</evidence>
<feature type="transmembrane region" description="Helical" evidence="8">
    <location>
        <begin position="343"/>
        <end position="367"/>
    </location>
</feature>
<comment type="subcellular location">
    <subcellularLocation>
        <location evidence="1">Cell membrane</location>
        <topology evidence="1">Multi-pass membrane protein</topology>
    </subcellularLocation>
</comment>
<keyword evidence="7 8" id="KW-0472">Membrane</keyword>
<dbReference type="GO" id="GO:0005886">
    <property type="term" value="C:plasma membrane"/>
    <property type="evidence" value="ECO:0007669"/>
    <property type="project" value="UniProtKB-SubCell"/>
</dbReference>
<feature type="transmembrane region" description="Helical" evidence="8">
    <location>
        <begin position="58"/>
        <end position="76"/>
    </location>
</feature>
<dbReference type="STRING" id="1802479.A2Y68_03785"/>
<comment type="caution">
    <text evidence="10">The sequence shown here is derived from an EMBL/GenBank/DDBJ whole genome shotgun (WGS) entry which is preliminary data.</text>
</comment>
<dbReference type="InterPro" id="IPR050297">
    <property type="entry name" value="LipidA_mod_glycosyltrf_83"/>
</dbReference>
<dbReference type="PANTHER" id="PTHR33908:SF11">
    <property type="entry name" value="MEMBRANE PROTEIN"/>
    <property type="match status" value="1"/>
</dbReference>
<dbReference type="AlphaFoldDB" id="A0A1F7X3N9"/>
<feature type="transmembrane region" description="Helical" evidence="8">
    <location>
        <begin position="154"/>
        <end position="169"/>
    </location>
</feature>
<feature type="transmembrane region" description="Helical" evidence="8">
    <location>
        <begin position="267"/>
        <end position="286"/>
    </location>
</feature>
<feature type="transmembrane region" description="Helical" evidence="8">
    <location>
        <begin position="198"/>
        <end position="219"/>
    </location>
</feature>
<keyword evidence="3" id="KW-0328">Glycosyltransferase</keyword>
<reference evidence="10 11" key="1">
    <citation type="journal article" date="2016" name="Nat. Commun.">
        <title>Thousands of microbial genomes shed light on interconnected biogeochemical processes in an aquifer system.</title>
        <authorList>
            <person name="Anantharaman K."/>
            <person name="Brown C.T."/>
            <person name="Hug L.A."/>
            <person name="Sharon I."/>
            <person name="Castelle C.J."/>
            <person name="Probst A.J."/>
            <person name="Thomas B.C."/>
            <person name="Singh A."/>
            <person name="Wilkins M.J."/>
            <person name="Karaoz U."/>
            <person name="Brodie E.L."/>
            <person name="Williams K.H."/>
            <person name="Hubbard S.S."/>
            <person name="Banfield J.F."/>
        </authorList>
    </citation>
    <scope>NUCLEOTIDE SEQUENCE [LARGE SCALE GENOMIC DNA]</scope>
</reference>
<feature type="transmembrane region" description="Helical" evidence="8">
    <location>
        <begin position="83"/>
        <end position="102"/>
    </location>
</feature>
<proteinExistence type="predicted"/>
<feature type="transmembrane region" description="Helical" evidence="8">
    <location>
        <begin position="128"/>
        <end position="147"/>
    </location>
</feature>
<keyword evidence="5 8" id="KW-0812">Transmembrane</keyword>
<dbReference type="InterPro" id="IPR038731">
    <property type="entry name" value="RgtA/B/C-like"/>
</dbReference>
<keyword evidence="2" id="KW-1003">Cell membrane</keyword>
<gene>
    <name evidence="10" type="ORF">A2Y68_03785</name>
</gene>
<accession>A0A1F7X3N9</accession>
<evidence type="ECO:0000256" key="7">
    <source>
        <dbReference type="ARBA" id="ARBA00023136"/>
    </source>
</evidence>
<feature type="transmembrane region" description="Helical" evidence="8">
    <location>
        <begin position="316"/>
        <end position="336"/>
    </location>
</feature>
<feature type="transmembrane region" description="Helical" evidence="8">
    <location>
        <begin position="293"/>
        <end position="310"/>
    </location>
</feature>
<organism evidence="10 11">
    <name type="scientific">Candidatus Woesebacteria bacterium RBG_13_46_13</name>
    <dbReference type="NCBI Taxonomy" id="1802479"/>
    <lineage>
        <taxon>Bacteria</taxon>
        <taxon>Candidatus Woeseibacteriota</taxon>
    </lineage>
</organism>
<evidence type="ECO:0000256" key="5">
    <source>
        <dbReference type="ARBA" id="ARBA00022692"/>
    </source>
</evidence>